<feature type="transmembrane region" description="Helical" evidence="5">
    <location>
        <begin position="123"/>
        <end position="144"/>
    </location>
</feature>
<proteinExistence type="predicted"/>
<evidence type="ECO:0000259" key="6">
    <source>
        <dbReference type="Pfam" id="PF02163"/>
    </source>
</evidence>
<dbReference type="AlphaFoldDB" id="A0A7C2VHD9"/>
<dbReference type="GO" id="GO:0016020">
    <property type="term" value="C:membrane"/>
    <property type="evidence" value="ECO:0007669"/>
    <property type="project" value="InterPro"/>
</dbReference>
<feature type="transmembrane region" description="Helical" evidence="5">
    <location>
        <begin position="151"/>
        <end position="168"/>
    </location>
</feature>
<keyword evidence="4 5" id="KW-0472">Membrane</keyword>
<gene>
    <name evidence="7" type="ORF">ENO77_01875</name>
</gene>
<dbReference type="GO" id="GO:0012505">
    <property type="term" value="C:endomembrane system"/>
    <property type="evidence" value="ECO:0007669"/>
    <property type="project" value="UniProtKB-SubCell"/>
</dbReference>
<evidence type="ECO:0000256" key="2">
    <source>
        <dbReference type="ARBA" id="ARBA00022692"/>
    </source>
</evidence>
<evidence type="ECO:0000256" key="5">
    <source>
        <dbReference type="SAM" id="Phobius"/>
    </source>
</evidence>
<comment type="caution">
    <text evidence="7">The sequence shown here is derived from an EMBL/GenBank/DDBJ whole genome shotgun (WGS) entry which is preliminary data.</text>
</comment>
<dbReference type="InterPro" id="IPR008915">
    <property type="entry name" value="Peptidase_M50"/>
</dbReference>
<dbReference type="EMBL" id="DSGT01000006">
    <property type="protein sequence ID" value="HEW52909.1"/>
    <property type="molecule type" value="Genomic_DNA"/>
</dbReference>
<feature type="domain" description="Peptidase M50" evidence="6">
    <location>
        <begin position="126"/>
        <end position="397"/>
    </location>
</feature>
<dbReference type="PRINTS" id="PR01000">
    <property type="entry name" value="SREBPS2PTASE"/>
</dbReference>
<evidence type="ECO:0000256" key="3">
    <source>
        <dbReference type="ARBA" id="ARBA00022989"/>
    </source>
</evidence>
<evidence type="ECO:0000256" key="1">
    <source>
        <dbReference type="ARBA" id="ARBA00004127"/>
    </source>
</evidence>
<sequence>MNDLTLVLLAFMVFVGFTTLLSLYTKGKQISIKGLLRLQMAVGGILIFIGRGRKALNPKPLGKGASIGLRSSIVVGMLLFYLFFVPNLIKFAGSFFNYVTQKGGPAPTPIAIPVPLLFKFTDLVPYAIISIAIAVVAHELMHAIVALREGISVKSWGVGLYFLIPIAFVELDEEEFNNAPPRSKQNVIAAGIFANALVSLIALAVALSIINLVPQVFGEPVRVVTIQEVDCESICNTSVCPAVVSGLEVNTIIESVNNTKIRSLDQLVEVLSNATLGSNLVLNICDYNGACKEVFISLTVPRGNTSRPCIGIGFSESMGFEKNPTLYVVPWFASMMLFMDMLVSINLGLFMLNSIPLYLTDGSLFLKHIQTKYQVIHRVFSSRMIDAINIVILVIAITLSSYLLLAG</sequence>
<dbReference type="GO" id="GO:0005737">
    <property type="term" value="C:cytoplasm"/>
    <property type="evidence" value="ECO:0007669"/>
    <property type="project" value="TreeGrafter"/>
</dbReference>
<evidence type="ECO:0000256" key="4">
    <source>
        <dbReference type="ARBA" id="ARBA00023136"/>
    </source>
</evidence>
<dbReference type="Pfam" id="PF02163">
    <property type="entry name" value="Peptidase_M50"/>
    <property type="match status" value="1"/>
</dbReference>
<dbReference type="PANTHER" id="PTHR13325:SF3">
    <property type="entry name" value="MEMBRANE-BOUND TRANSCRIPTION FACTOR SITE-2 PROTEASE"/>
    <property type="match status" value="1"/>
</dbReference>
<organism evidence="7">
    <name type="scientific">Ignisphaera aggregans</name>
    <dbReference type="NCBI Taxonomy" id="334771"/>
    <lineage>
        <taxon>Archaea</taxon>
        <taxon>Thermoproteota</taxon>
        <taxon>Thermoprotei</taxon>
        <taxon>Desulfurococcales</taxon>
        <taxon>Desulfurococcaceae</taxon>
        <taxon>Ignisphaera</taxon>
    </lineage>
</organism>
<reference evidence="7" key="1">
    <citation type="journal article" date="2020" name="mSystems">
        <title>Genome- and Community-Level Interaction Insights into Carbon Utilization and Element Cycling Functions of Hydrothermarchaeota in Hydrothermal Sediment.</title>
        <authorList>
            <person name="Zhou Z."/>
            <person name="Liu Y."/>
            <person name="Xu W."/>
            <person name="Pan J."/>
            <person name="Luo Z.H."/>
            <person name="Li M."/>
        </authorList>
    </citation>
    <scope>NUCLEOTIDE SEQUENCE [LARGE SCALE GENOMIC DNA]</scope>
    <source>
        <strain evidence="7">SpSt-16</strain>
    </source>
</reference>
<feature type="transmembrane region" description="Helical" evidence="5">
    <location>
        <begin position="188"/>
        <end position="213"/>
    </location>
</feature>
<dbReference type="GO" id="GO:0004222">
    <property type="term" value="F:metalloendopeptidase activity"/>
    <property type="evidence" value="ECO:0007669"/>
    <property type="project" value="InterPro"/>
</dbReference>
<keyword evidence="3 5" id="KW-1133">Transmembrane helix</keyword>
<feature type="transmembrane region" description="Helical" evidence="5">
    <location>
        <begin position="387"/>
        <end position="405"/>
    </location>
</feature>
<accession>A0A7C2VHD9</accession>
<dbReference type="SUPFAM" id="SSF50156">
    <property type="entry name" value="PDZ domain-like"/>
    <property type="match status" value="1"/>
</dbReference>
<protein>
    <recommendedName>
        <fullName evidence="6">Peptidase M50 domain-containing protein</fullName>
    </recommendedName>
</protein>
<dbReference type="InterPro" id="IPR036034">
    <property type="entry name" value="PDZ_sf"/>
</dbReference>
<dbReference type="GO" id="GO:0031293">
    <property type="term" value="P:membrane protein intracellular domain proteolysis"/>
    <property type="evidence" value="ECO:0007669"/>
    <property type="project" value="TreeGrafter"/>
</dbReference>
<dbReference type="InterPro" id="IPR001193">
    <property type="entry name" value="MBTPS2"/>
</dbReference>
<keyword evidence="2 5" id="KW-0812">Transmembrane</keyword>
<dbReference type="PANTHER" id="PTHR13325">
    <property type="entry name" value="PROTEASE M50 MEMBRANE-BOUND TRANSCRIPTION FACTOR SITE 2 PROTEASE"/>
    <property type="match status" value="1"/>
</dbReference>
<name>A0A7C2VHD9_9CREN</name>
<feature type="transmembrane region" description="Helical" evidence="5">
    <location>
        <begin position="69"/>
        <end position="89"/>
    </location>
</feature>
<evidence type="ECO:0000313" key="7">
    <source>
        <dbReference type="EMBL" id="HEW52909.1"/>
    </source>
</evidence>
<comment type="subcellular location">
    <subcellularLocation>
        <location evidence="1">Endomembrane system</location>
        <topology evidence="1">Multi-pass membrane protein</topology>
    </subcellularLocation>
</comment>
<feature type="transmembrane region" description="Helical" evidence="5">
    <location>
        <begin position="349"/>
        <end position="366"/>
    </location>
</feature>
<feature type="transmembrane region" description="Helical" evidence="5">
    <location>
        <begin position="7"/>
        <end position="24"/>
    </location>
</feature>